<keyword evidence="11" id="KW-1185">Reference proteome</keyword>
<gene>
    <name evidence="10" type="ORF">PSFLO_06196</name>
</gene>
<evidence type="ECO:0000256" key="7">
    <source>
        <dbReference type="ARBA" id="ARBA00023136"/>
    </source>
</evidence>
<dbReference type="PANTHER" id="PTHR45758">
    <property type="entry name" value="MITOFERRIN-1-RELATED"/>
    <property type="match status" value="1"/>
</dbReference>
<evidence type="ECO:0000256" key="3">
    <source>
        <dbReference type="ARBA" id="ARBA00022448"/>
    </source>
</evidence>
<dbReference type="PANTHER" id="PTHR45758:SF4">
    <property type="entry name" value="MITOFERRIN-1"/>
    <property type="match status" value="1"/>
</dbReference>
<evidence type="ECO:0000313" key="11">
    <source>
        <dbReference type="Proteomes" id="UP000323386"/>
    </source>
</evidence>
<dbReference type="InterPro" id="IPR023395">
    <property type="entry name" value="MCP_dom_sf"/>
</dbReference>
<feature type="repeat" description="Solcar" evidence="8">
    <location>
        <begin position="22"/>
        <end position="133"/>
    </location>
</feature>
<feature type="repeat" description="Solcar" evidence="8">
    <location>
        <begin position="141"/>
        <end position="225"/>
    </location>
</feature>
<comment type="similarity">
    <text evidence="2 9">Belongs to the mitochondrial carrier (TC 2.A.29) family.</text>
</comment>
<dbReference type="SUPFAM" id="SSF103506">
    <property type="entry name" value="Mitochondrial carrier"/>
    <property type="match status" value="1"/>
</dbReference>
<evidence type="ECO:0000256" key="2">
    <source>
        <dbReference type="ARBA" id="ARBA00006375"/>
    </source>
</evidence>
<dbReference type="Proteomes" id="UP000323386">
    <property type="component" value="Unassembled WGS sequence"/>
</dbReference>
<sequence>MSDTSVSALEEEIDYEGLGNNVPLHINMIAGSLAGISEHAVMFPVDVIRTSADALLTWFALLSWAVLLASPQTRMQILSATPAATYTGVVQAFNRISTLEGARTLWRGVASVIMGAGPAHAVYFGTYETVKDMTGGNREGHQFASTAFAGASATIAADAFMNPFDVIKQRMQMHGSTHRTVMQCARNVYQAEGLRAFYVSYPTTLTMTVPFTAVQFSVYEWAKKVLNPSESYSPVTHVTAGAFSGAVAAAVTNPLDVAKTLLQTRGSSTDPRIRSASGMLEAFQIIRQKAGLKGFARGLTPRVLTFMPSNALCWLSYEGFRFFLNEQTKSSV</sequence>
<dbReference type="GO" id="GO:0031966">
    <property type="term" value="C:mitochondrial membrane"/>
    <property type="evidence" value="ECO:0007669"/>
    <property type="project" value="UniProtKB-SubCell"/>
</dbReference>
<dbReference type="FunFam" id="1.50.40.10:FF:000172">
    <property type="entry name" value="MC family mitochondrial carrier protein"/>
    <property type="match status" value="1"/>
</dbReference>
<evidence type="ECO:0000256" key="5">
    <source>
        <dbReference type="ARBA" id="ARBA00022989"/>
    </source>
</evidence>
<evidence type="ECO:0000256" key="8">
    <source>
        <dbReference type="PROSITE-ProRule" id="PRU00282"/>
    </source>
</evidence>
<keyword evidence="4 8" id="KW-0812">Transmembrane</keyword>
<organism evidence="10 11">
    <name type="scientific">Pseudozyma flocculosa</name>
    <dbReference type="NCBI Taxonomy" id="84751"/>
    <lineage>
        <taxon>Eukaryota</taxon>
        <taxon>Fungi</taxon>
        <taxon>Dikarya</taxon>
        <taxon>Basidiomycota</taxon>
        <taxon>Ustilaginomycotina</taxon>
        <taxon>Ustilaginomycetes</taxon>
        <taxon>Ustilaginales</taxon>
        <taxon>Ustilaginaceae</taxon>
        <taxon>Pseudozyma</taxon>
    </lineage>
</organism>
<dbReference type="Pfam" id="PF00153">
    <property type="entry name" value="Mito_carr"/>
    <property type="match status" value="3"/>
</dbReference>
<dbReference type="Gene3D" id="1.50.40.10">
    <property type="entry name" value="Mitochondrial carrier domain"/>
    <property type="match status" value="1"/>
</dbReference>
<accession>A0A5C3F8B1</accession>
<dbReference type="InterPro" id="IPR018108">
    <property type="entry name" value="MCP_transmembrane"/>
</dbReference>
<keyword evidence="7 8" id="KW-0472">Membrane</keyword>
<evidence type="ECO:0000256" key="6">
    <source>
        <dbReference type="ARBA" id="ARBA00023128"/>
    </source>
</evidence>
<dbReference type="OrthoDB" id="43906at2759"/>
<protein>
    <submittedName>
        <fullName evidence="10">Probable MRS4 - Protein of the mitochondrial carrier family (MCF)</fullName>
    </submittedName>
</protein>
<dbReference type="PROSITE" id="PS50920">
    <property type="entry name" value="SOLCAR"/>
    <property type="match status" value="3"/>
</dbReference>
<evidence type="ECO:0000256" key="1">
    <source>
        <dbReference type="ARBA" id="ARBA00004225"/>
    </source>
</evidence>
<keyword evidence="3 9" id="KW-0813">Transport</keyword>
<feature type="repeat" description="Solcar" evidence="8">
    <location>
        <begin position="232"/>
        <end position="323"/>
    </location>
</feature>
<keyword evidence="5" id="KW-1133">Transmembrane helix</keyword>
<name>A0A5C3F8B1_9BASI</name>
<evidence type="ECO:0000256" key="9">
    <source>
        <dbReference type="RuleBase" id="RU000488"/>
    </source>
</evidence>
<evidence type="ECO:0000256" key="4">
    <source>
        <dbReference type="ARBA" id="ARBA00022692"/>
    </source>
</evidence>
<proteinExistence type="inferred from homology"/>
<dbReference type="EMBL" id="OOIP01000022">
    <property type="protein sequence ID" value="SPO40714.1"/>
    <property type="molecule type" value="Genomic_DNA"/>
</dbReference>
<dbReference type="GO" id="GO:0048250">
    <property type="term" value="P:iron import into the mitochondrion"/>
    <property type="evidence" value="ECO:0007669"/>
    <property type="project" value="TreeGrafter"/>
</dbReference>
<reference evidence="10 11" key="1">
    <citation type="submission" date="2018-03" db="EMBL/GenBank/DDBJ databases">
        <authorList>
            <person name="Guldener U."/>
        </authorList>
    </citation>
    <scope>NUCLEOTIDE SEQUENCE [LARGE SCALE GENOMIC DNA]</scope>
    <source>
        <strain evidence="10 11">DAOM196992</strain>
    </source>
</reference>
<evidence type="ECO:0000313" key="10">
    <source>
        <dbReference type="EMBL" id="SPO40714.1"/>
    </source>
</evidence>
<keyword evidence="6" id="KW-0496">Mitochondrion</keyword>
<dbReference type="GO" id="GO:0015093">
    <property type="term" value="F:ferrous iron transmembrane transporter activity"/>
    <property type="evidence" value="ECO:0007669"/>
    <property type="project" value="TreeGrafter"/>
</dbReference>
<dbReference type="AlphaFoldDB" id="A0A5C3F8B1"/>
<comment type="subcellular location">
    <subcellularLocation>
        <location evidence="1">Mitochondrion membrane</location>
        <topology evidence="1">Multi-pass membrane protein</topology>
    </subcellularLocation>
</comment>